<dbReference type="Gene3D" id="1.10.287.100">
    <property type="match status" value="1"/>
</dbReference>
<dbReference type="InterPro" id="IPR000835">
    <property type="entry name" value="HTH_MarR-typ"/>
</dbReference>
<comment type="caution">
    <text evidence="3">The sequence shown here is derived from an EMBL/GenBank/DDBJ whole genome shotgun (WGS) entry which is preliminary data.</text>
</comment>
<dbReference type="Gene3D" id="1.10.10.10">
    <property type="entry name" value="Winged helix-like DNA-binding domain superfamily/Winged helix DNA-binding domain"/>
    <property type="match status" value="1"/>
</dbReference>
<dbReference type="PANTHER" id="PTHR39515:SF2">
    <property type="entry name" value="HTH-TYPE TRANSCRIPTIONAL REGULATOR RV0880"/>
    <property type="match status" value="1"/>
</dbReference>
<dbReference type="SMART" id="SM00347">
    <property type="entry name" value="HTH_MARR"/>
    <property type="match status" value="1"/>
</dbReference>
<dbReference type="Proteomes" id="UP001597068">
    <property type="component" value="Unassembled WGS sequence"/>
</dbReference>
<dbReference type="PROSITE" id="PS50995">
    <property type="entry name" value="HTH_MARR_2"/>
    <property type="match status" value="1"/>
</dbReference>
<dbReference type="InterPro" id="IPR052526">
    <property type="entry name" value="HTH-type_Bedaq_tolerance"/>
</dbReference>
<keyword evidence="4" id="KW-1185">Reference proteome</keyword>
<feature type="domain" description="HTH marR-type" evidence="2">
    <location>
        <begin position="6"/>
        <end position="138"/>
    </location>
</feature>
<proteinExistence type="predicted"/>
<gene>
    <name evidence="3" type="ORF">ACFQ04_02905</name>
</gene>
<evidence type="ECO:0000313" key="4">
    <source>
        <dbReference type="Proteomes" id="UP001597068"/>
    </source>
</evidence>
<dbReference type="PRINTS" id="PR00598">
    <property type="entry name" value="HTHMARR"/>
</dbReference>
<accession>A0ABW3G2G2</accession>
<dbReference type="InterPro" id="IPR036388">
    <property type="entry name" value="WH-like_DNA-bd_sf"/>
</dbReference>
<dbReference type="EMBL" id="JBHTIL010000001">
    <property type="protein sequence ID" value="MFD0924676.1"/>
    <property type="molecule type" value="Genomic_DNA"/>
</dbReference>
<evidence type="ECO:0000313" key="3">
    <source>
        <dbReference type="EMBL" id="MFD0924676.1"/>
    </source>
</evidence>
<reference evidence="4" key="1">
    <citation type="journal article" date="2019" name="Int. J. Syst. Evol. Microbiol.">
        <title>The Global Catalogue of Microorganisms (GCM) 10K type strain sequencing project: providing services to taxonomists for standard genome sequencing and annotation.</title>
        <authorList>
            <consortium name="The Broad Institute Genomics Platform"/>
            <consortium name="The Broad Institute Genome Sequencing Center for Infectious Disease"/>
            <person name="Wu L."/>
            <person name="Ma J."/>
        </authorList>
    </citation>
    <scope>NUCLEOTIDE SEQUENCE [LARGE SCALE GENOMIC DNA]</scope>
    <source>
        <strain evidence="4">CCUG 50873</strain>
    </source>
</reference>
<evidence type="ECO:0000259" key="2">
    <source>
        <dbReference type="PROSITE" id="PS50995"/>
    </source>
</evidence>
<organism evidence="3 4">
    <name type="scientific">Williamsia deligens</name>
    <dbReference type="NCBI Taxonomy" id="321325"/>
    <lineage>
        <taxon>Bacteria</taxon>
        <taxon>Bacillati</taxon>
        <taxon>Actinomycetota</taxon>
        <taxon>Actinomycetes</taxon>
        <taxon>Mycobacteriales</taxon>
        <taxon>Nocardiaceae</taxon>
        <taxon>Williamsia</taxon>
    </lineage>
</organism>
<name>A0ABW3G2G2_9NOCA</name>
<dbReference type="SUPFAM" id="SSF46785">
    <property type="entry name" value="Winged helix' DNA-binding domain"/>
    <property type="match status" value="1"/>
</dbReference>
<dbReference type="PANTHER" id="PTHR39515">
    <property type="entry name" value="CONSERVED PROTEIN"/>
    <property type="match status" value="1"/>
</dbReference>
<sequence length="166" mass="18081">MSDIDATRLREAVMGVARAARLHRPDHGLTLTQVTVLGYLDRSGTTTVADLAERMHVRVQSLTVSMNKLSDAGLIERVTDPDDRRRQLISLTPAGVNLLTEDRALRDEWLARAVAEHLDDTERGLLMLCVPLLERLVATEPADAVGPGAGSRGRPEQAPGVSTLDR</sequence>
<dbReference type="Pfam" id="PF12802">
    <property type="entry name" value="MarR_2"/>
    <property type="match status" value="1"/>
</dbReference>
<evidence type="ECO:0000256" key="1">
    <source>
        <dbReference type="SAM" id="MobiDB-lite"/>
    </source>
</evidence>
<dbReference type="InterPro" id="IPR036390">
    <property type="entry name" value="WH_DNA-bd_sf"/>
</dbReference>
<protein>
    <submittedName>
        <fullName evidence="3">MarR family winged helix-turn-helix transcriptional regulator</fullName>
    </submittedName>
</protein>
<feature type="region of interest" description="Disordered" evidence="1">
    <location>
        <begin position="143"/>
        <end position="166"/>
    </location>
</feature>
<dbReference type="RefSeq" id="WP_253647311.1">
    <property type="nucleotide sequence ID" value="NZ_BAAAMO010000002.1"/>
</dbReference>